<dbReference type="STRING" id="1524460.IX84_29115"/>
<gene>
    <name evidence="2" type="ORF">IX84_29115</name>
</gene>
<evidence type="ECO:0000256" key="1">
    <source>
        <dbReference type="SAM" id="SignalP"/>
    </source>
</evidence>
<proteinExistence type="predicted"/>
<sequence>MYHLRFLTVFVCLLSFSFVNAQENCDTLILHPDRTLLVLIDSIADEKVYCRMCTGKRNRAQSIPLKMVADIKQHRETNPIDSSQSVDFRAIKEE</sequence>
<dbReference type="EMBL" id="JPOS01000092">
    <property type="protein sequence ID" value="KGE85148.1"/>
    <property type="molecule type" value="Genomic_DNA"/>
</dbReference>
<comment type="caution">
    <text evidence="2">The sequence shown here is derived from an EMBL/GenBank/DDBJ whole genome shotgun (WGS) entry which is preliminary data.</text>
</comment>
<feature type="signal peptide" evidence="1">
    <location>
        <begin position="1"/>
        <end position="21"/>
    </location>
</feature>
<evidence type="ECO:0000313" key="2">
    <source>
        <dbReference type="EMBL" id="KGE85148.1"/>
    </source>
</evidence>
<reference evidence="2 3" key="1">
    <citation type="journal article" date="2014" name="Int. J. Syst. Evol. Microbiol.">
        <title>Phaeodactylibacter xiamenensis gen. nov., sp. nov., a member of the family Saprospiraceae isolated from the marine alga Phaeodactylum tricornutum.</title>
        <authorList>
            <person name="Chen Z.Jr."/>
            <person name="Lei X."/>
            <person name="Lai Q."/>
            <person name="Li Y."/>
            <person name="Zhang B."/>
            <person name="Zhang J."/>
            <person name="Zhang H."/>
            <person name="Yang L."/>
            <person name="Zheng W."/>
            <person name="Tian Y."/>
            <person name="Yu Z."/>
            <person name="Xu H.Jr."/>
            <person name="Zheng T."/>
        </authorList>
    </citation>
    <scope>NUCLEOTIDE SEQUENCE [LARGE SCALE GENOMIC DNA]</scope>
    <source>
        <strain evidence="2 3">KD52</strain>
    </source>
</reference>
<accession>A0A098RZY9</accession>
<protein>
    <recommendedName>
        <fullName evidence="4">Secreted protein</fullName>
    </recommendedName>
</protein>
<dbReference type="Proteomes" id="UP000029736">
    <property type="component" value="Unassembled WGS sequence"/>
</dbReference>
<dbReference type="AlphaFoldDB" id="A0A098RZY9"/>
<name>A0A098RZY9_9BACT</name>
<organism evidence="2 3">
    <name type="scientific">Phaeodactylibacter xiamenensis</name>
    <dbReference type="NCBI Taxonomy" id="1524460"/>
    <lineage>
        <taxon>Bacteria</taxon>
        <taxon>Pseudomonadati</taxon>
        <taxon>Bacteroidota</taxon>
        <taxon>Saprospiria</taxon>
        <taxon>Saprospirales</taxon>
        <taxon>Haliscomenobacteraceae</taxon>
        <taxon>Phaeodactylibacter</taxon>
    </lineage>
</organism>
<keyword evidence="3" id="KW-1185">Reference proteome</keyword>
<evidence type="ECO:0008006" key="4">
    <source>
        <dbReference type="Google" id="ProtNLM"/>
    </source>
</evidence>
<keyword evidence="1" id="KW-0732">Signal</keyword>
<feature type="chain" id="PRO_5001947407" description="Secreted protein" evidence="1">
    <location>
        <begin position="22"/>
        <end position="94"/>
    </location>
</feature>
<evidence type="ECO:0000313" key="3">
    <source>
        <dbReference type="Proteomes" id="UP000029736"/>
    </source>
</evidence>